<protein>
    <submittedName>
        <fullName evidence="1">Uncharacterized protein</fullName>
    </submittedName>
</protein>
<accession>A0AAV2FIW1</accession>
<evidence type="ECO:0000313" key="2">
    <source>
        <dbReference type="Proteomes" id="UP001497516"/>
    </source>
</evidence>
<reference evidence="1 2" key="1">
    <citation type="submission" date="2024-04" db="EMBL/GenBank/DDBJ databases">
        <authorList>
            <person name="Fracassetti M."/>
        </authorList>
    </citation>
    <scope>NUCLEOTIDE SEQUENCE [LARGE SCALE GENOMIC DNA]</scope>
</reference>
<gene>
    <name evidence="1" type="ORF">LTRI10_LOCUS38222</name>
</gene>
<dbReference type="AlphaFoldDB" id="A0AAV2FIW1"/>
<evidence type="ECO:0000313" key="1">
    <source>
        <dbReference type="EMBL" id="CAL1397959.1"/>
    </source>
</evidence>
<dbReference type="Proteomes" id="UP001497516">
    <property type="component" value="Chromosome 6"/>
</dbReference>
<name>A0AAV2FIW1_9ROSI</name>
<organism evidence="1 2">
    <name type="scientific">Linum trigynum</name>
    <dbReference type="NCBI Taxonomy" id="586398"/>
    <lineage>
        <taxon>Eukaryota</taxon>
        <taxon>Viridiplantae</taxon>
        <taxon>Streptophyta</taxon>
        <taxon>Embryophyta</taxon>
        <taxon>Tracheophyta</taxon>
        <taxon>Spermatophyta</taxon>
        <taxon>Magnoliopsida</taxon>
        <taxon>eudicotyledons</taxon>
        <taxon>Gunneridae</taxon>
        <taxon>Pentapetalae</taxon>
        <taxon>rosids</taxon>
        <taxon>fabids</taxon>
        <taxon>Malpighiales</taxon>
        <taxon>Linaceae</taxon>
        <taxon>Linum</taxon>
    </lineage>
</organism>
<keyword evidence="2" id="KW-1185">Reference proteome</keyword>
<dbReference type="EMBL" id="OZ034819">
    <property type="protein sequence ID" value="CAL1397959.1"/>
    <property type="molecule type" value="Genomic_DNA"/>
</dbReference>
<sequence>MAVATSVQTLTDKLKAMLADEELTITHQRSTGQIRRCVESLQNLMLSLTPDQEIHIVEKLEKNRDLLGRIYAAEDCVDTFTVNVQQQQLHRRRAVFFAGPLRRASISRQIRLVGGQMKELAGKMEEILVTLPELSRNIGEPSFQDGF</sequence>
<proteinExistence type="predicted"/>